<dbReference type="AlphaFoldDB" id="A0A4S4ALY3"/>
<evidence type="ECO:0000313" key="3">
    <source>
        <dbReference type="Proteomes" id="UP000307956"/>
    </source>
</evidence>
<dbReference type="PROSITE" id="PS50007">
    <property type="entry name" value="PIPLC_X_DOMAIN"/>
    <property type="match status" value="1"/>
</dbReference>
<evidence type="ECO:0000313" key="2">
    <source>
        <dbReference type="EMBL" id="THF60465.1"/>
    </source>
</evidence>
<dbReference type="Gene3D" id="3.20.20.190">
    <property type="entry name" value="Phosphatidylinositol (PI) phosphodiesterase"/>
    <property type="match status" value="1"/>
</dbReference>
<dbReference type="NCBIfam" id="NF006989">
    <property type="entry name" value="PRK09454.1"/>
    <property type="match status" value="1"/>
</dbReference>
<dbReference type="EMBL" id="SSOD01000010">
    <property type="protein sequence ID" value="THF60465.1"/>
    <property type="molecule type" value="Genomic_DNA"/>
</dbReference>
<organism evidence="2 3">
    <name type="scientific">Pseudothauera rhizosphaerae</name>
    <dbReference type="NCBI Taxonomy" id="2565932"/>
    <lineage>
        <taxon>Bacteria</taxon>
        <taxon>Pseudomonadati</taxon>
        <taxon>Pseudomonadota</taxon>
        <taxon>Betaproteobacteria</taxon>
        <taxon>Rhodocyclales</taxon>
        <taxon>Zoogloeaceae</taxon>
        <taxon>Pseudothauera</taxon>
    </lineage>
</organism>
<name>A0A4S4ALY3_9RHOO</name>
<dbReference type="PROSITE" id="PS51704">
    <property type="entry name" value="GP_PDE"/>
    <property type="match status" value="1"/>
</dbReference>
<dbReference type="SUPFAM" id="SSF51695">
    <property type="entry name" value="PLC-like phosphodiesterases"/>
    <property type="match status" value="1"/>
</dbReference>
<dbReference type="OrthoDB" id="9795622at2"/>
<evidence type="ECO:0000259" key="1">
    <source>
        <dbReference type="PROSITE" id="PS51704"/>
    </source>
</evidence>
<dbReference type="RefSeq" id="WP_136385499.1">
    <property type="nucleotide sequence ID" value="NZ_SSOD01000010.1"/>
</dbReference>
<dbReference type="Pfam" id="PF03009">
    <property type="entry name" value="GDPD"/>
    <property type="match status" value="1"/>
</dbReference>
<feature type="domain" description="GP-PDE" evidence="1">
    <location>
        <begin position="10"/>
        <end position="248"/>
    </location>
</feature>
<dbReference type="PANTHER" id="PTHR46211:SF1">
    <property type="entry name" value="GLYCEROPHOSPHODIESTER PHOSPHODIESTERASE, CYTOPLASMIC"/>
    <property type="match status" value="1"/>
</dbReference>
<accession>A0A4S4ALY3</accession>
<protein>
    <submittedName>
        <fullName evidence="2">Glycerophosphodiester phosphodiesterase</fullName>
        <ecNumber evidence="2">3.1.4.46</ecNumber>
    </submittedName>
</protein>
<gene>
    <name evidence="2" type="primary">ugpQ</name>
    <name evidence="2" type="ORF">E6O51_13380</name>
</gene>
<dbReference type="EC" id="3.1.4.46" evidence="2"/>
<dbReference type="Proteomes" id="UP000307956">
    <property type="component" value="Unassembled WGS sequence"/>
</dbReference>
<dbReference type="InterPro" id="IPR017946">
    <property type="entry name" value="PLC-like_Pdiesterase_TIM-brl"/>
</dbReference>
<dbReference type="GO" id="GO:0006629">
    <property type="term" value="P:lipid metabolic process"/>
    <property type="evidence" value="ECO:0007669"/>
    <property type="project" value="InterPro"/>
</dbReference>
<sequence>MGGAAPWRWPRVLAHRCGGGLAPENTLAGLEAARACGCRGVEFDAMLSADGVPVLIHDETLERTTNGSGAVAETPFAVLRRLDAGRWFDERFAGERIPALGEAAARCLALGLAVNLEIKPAAGHEAQTGRVVAELARALWRGQSLPPLSSSFSEEALAAAAVTAPELPRGLLVETVPADFRERCVCLGAIALHVGAEGLDAATVAAVRGAGLHVLVYTVNDAQQAAALFDWGVDCIVTDHPERIKEPAAAG</sequence>
<reference evidence="2 3" key="1">
    <citation type="submission" date="2019-04" db="EMBL/GenBank/DDBJ databases">
        <title>Azoarcus rhizosphaerae sp. nov. isolated from rhizosphere of Ficus religiosa.</title>
        <authorList>
            <person name="Lin S.-Y."/>
            <person name="Hameed A."/>
            <person name="Hsu Y.-H."/>
            <person name="Young C.-C."/>
        </authorList>
    </citation>
    <scope>NUCLEOTIDE SEQUENCE [LARGE SCALE GENOMIC DNA]</scope>
    <source>
        <strain evidence="2 3">CC-YHH848</strain>
    </source>
</reference>
<dbReference type="PANTHER" id="PTHR46211">
    <property type="entry name" value="GLYCEROPHOSPHORYL DIESTER PHOSPHODIESTERASE"/>
    <property type="match status" value="1"/>
</dbReference>
<proteinExistence type="predicted"/>
<keyword evidence="3" id="KW-1185">Reference proteome</keyword>
<dbReference type="GO" id="GO:0008889">
    <property type="term" value="F:glycerophosphodiester phosphodiesterase activity"/>
    <property type="evidence" value="ECO:0007669"/>
    <property type="project" value="UniProtKB-EC"/>
</dbReference>
<dbReference type="InterPro" id="IPR030395">
    <property type="entry name" value="GP_PDE_dom"/>
</dbReference>
<keyword evidence="2" id="KW-0378">Hydrolase</keyword>
<comment type="caution">
    <text evidence="2">The sequence shown here is derived from an EMBL/GenBank/DDBJ whole genome shotgun (WGS) entry which is preliminary data.</text>
</comment>